<accession>A0A975ZN55</accession>
<dbReference type="AlphaFoldDB" id="A0A975ZN55"/>
<evidence type="ECO:0000256" key="2">
    <source>
        <dbReference type="SAM" id="SignalP"/>
    </source>
</evidence>
<dbReference type="EMBL" id="FNYY01000005">
    <property type="protein sequence ID" value="SEJ37371.1"/>
    <property type="molecule type" value="Genomic_DNA"/>
</dbReference>
<dbReference type="Proteomes" id="UP000182932">
    <property type="component" value="Unassembled WGS sequence"/>
</dbReference>
<evidence type="ECO:0000313" key="3">
    <source>
        <dbReference type="EMBL" id="SEJ37371.1"/>
    </source>
</evidence>
<sequence length="209" mass="22704">MKTLIAACLGLAVLGGCGAAPDRTRYDDLEVVQRAAYRHDGPPALTLYTMVSNKTGAGAHTSLMINGSQRVIFDPAGSVQHPDIAERGDVLFGVTPRIADFYARAHARETFHVVIQRIEVDAATAEKALQLALDNGAVSQAFCSQATSRLLRQLPGFESIRPTFFPNSLSDQFAKLPGVTTRTLRENDSDDKSEAIAEFDAEQRARRSQ</sequence>
<dbReference type="RefSeq" id="WP_170850529.1">
    <property type="nucleotide sequence ID" value="NZ_CATLQZ010000032.1"/>
</dbReference>
<name>A0A975ZN55_9RHOB</name>
<keyword evidence="4" id="KW-1185">Reference proteome</keyword>
<comment type="caution">
    <text evidence="3">The sequence shown here is derived from an EMBL/GenBank/DDBJ whole genome shotgun (WGS) entry which is preliminary data.</text>
</comment>
<keyword evidence="2" id="KW-0732">Signal</keyword>
<proteinExistence type="predicted"/>
<evidence type="ECO:0008006" key="5">
    <source>
        <dbReference type="Google" id="ProtNLM"/>
    </source>
</evidence>
<feature type="chain" id="PRO_5037699074" description="Lipoprotein" evidence="2">
    <location>
        <begin position="20"/>
        <end position="209"/>
    </location>
</feature>
<feature type="signal peptide" evidence="2">
    <location>
        <begin position="1"/>
        <end position="19"/>
    </location>
</feature>
<organism evidence="3 4">
    <name type="scientific">Marinovum algicola</name>
    <dbReference type="NCBI Taxonomy" id="42444"/>
    <lineage>
        <taxon>Bacteria</taxon>
        <taxon>Pseudomonadati</taxon>
        <taxon>Pseudomonadota</taxon>
        <taxon>Alphaproteobacteria</taxon>
        <taxon>Rhodobacterales</taxon>
        <taxon>Roseobacteraceae</taxon>
        <taxon>Marinovum</taxon>
    </lineage>
</organism>
<protein>
    <recommendedName>
        <fullName evidence="5">Lipoprotein</fullName>
    </recommendedName>
</protein>
<dbReference type="GeneID" id="80818112"/>
<reference evidence="3 4" key="1">
    <citation type="submission" date="2016-10" db="EMBL/GenBank/DDBJ databases">
        <authorList>
            <person name="Varghese N."/>
            <person name="Submissions S."/>
        </authorList>
    </citation>
    <scope>NUCLEOTIDE SEQUENCE [LARGE SCALE GENOMIC DNA]</scope>
    <source>
        <strain evidence="3 4">FF3</strain>
    </source>
</reference>
<gene>
    <name evidence="3" type="ORF">SAMN04487940_105145</name>
</gene>
<dbReference type="PROSITE" id="PS51257">
    <property type="entry name" value="PROKAR_LIPOPROTEIN"/>
    <property type="match status" value="1"/>
</dbReference>
<feature type="region of interest" description="Disordered" evidence="1">
    <location>
        <begin position="184"/>
        <end position="209"/>
    </location>
</feature>
<evidence type="ECO:0000313" key="4">
    <source>
        <dbReference type="Proteomes" id="UP000182932"/>
    </source>
</evidence>
<evidence type="ECO:0000256" key="1">
    <source>
        <dbReference type="SAM" id="MobiDB-lite"/>
    </source>
</evidence>